<evidence type="ECO:0000256" key="1">
    <source>
        <dbReference type="ARBA" id="ARBA00007031"/>
    </source>
</evidence>
<feature type="region of interest" description="Disordered" evidence="2">
    <location>
        <begin position="135"/>
        <end position="169"/>
    </location>
</feature>
<name>A0A4Z0NXF9_9HYPH</name>
<gene>
    <name evidence="3" type="ORF">EU555_04695</name>
</gene>
<dbReference type="Gene3D" id="1.10.10.1550">
    <property type="entry name" value="ROS/MUCR transcriptional regulator protein"/>
    <property type="match status" value="1"/>
</dbReference>
<reference evidence="3 4" key="1">
    <citation type="submission" date="2019-04" db="EMBL/GenBank/DDBJ databases">
        <authorList>
            <person name="Feng G."/>
            <person name="Zhu H."/>
        </authorList>
    </citation>
    <scope>NUCLEOTIDE SEQUENCE [LARGE SCALE GENOMIC DNA]</scope>
    <source>
        <strain evidence="3 4">6HR-1</strain>
    </source>
</reference>
<dbReference type="InterPro" id="IPR008807">
    <property type="entry name" value="ROS_MUCR"/>
</dbReference>
<comment type="similarity">
    <text evidence="1">Belongs to the ros/MucR family.</text>
</comment>
<sequence>MNESTRQDAGHIGLAADIVGAYVSRNNVPASELPALIAATHAALAKLGTPPEPVVEKPTPPVPIRKTVTPDHIISLEDGKPYKSLKRHLTTRGLTPDQYRQKWGLPHDYPMVAATYAAQRSELAKSLGLGQIRRERAAAKRAAEMRSTPDPVVSAPARGRGRPKKATAS</sequence>
<proteinExistence type="inferred from homology"/>
<dbReference type="InterPro" id="IPR041920">
    <property type="entry name" value="ROS/MUCR_sf"/>
</dbReference>
<dbReference type="Proteomes" id="UP000297535">
    <property type="component" value="Unassembled WGS sequence"/>
</dbReference>
<dbReference type="EMBL" id="SRLB01000002">
    <property type="protein sequence ID" value="TGE01967.1"/>
    <property type="molecule type" value="Genomic_DNA"/>
</dbReference>
<dbReference type="OrthoDB" id="8005028at2"/>
<dbReference type="RefSeq" id="WP_135413426.1">
    <property type="nucleotide sequence ID" value="NZ_SRLB01000002.1"/>
</dbReference>
<dbReference type="AlphaFoldDB" id="A0A4Z0NXF9"/>
<comment type="caution">
    <text evidence="3">The sequence shown here is derived from an EMBL/GenBank/DDBJ whole genome shotgun (WGS) entry which is preliminary data.</text>
</comment>
<dbReference type="Pfam" id="PF05443">
    <property type="entry name" value="ROS_MUCR"/>
    <property type="match status" value="1"/>
</dbReference>
<dbReference type="GO" id="GO:0003677">
    <property type="term" value="F:DNA binding"/>
    <property type="evidence" value="ECO:0007669"/>
    <property type="project" value="InterPro"/>
</dbReference>
<accession>A0A4Z0NXF9</accession>
<dbReference type="GO" id="GO:0008270">
    <property type="term" value="F:zinc ion binding"/>
    <property type="evidence" value="ECO:0007669"/>
    <property type="project" value="InterPro"/>
</dbReference>
<dbReference type="GO" id="GO:0006355">
    <property type="term" value="P:regulation of DNA-templated transcription"/>
    <property type="evidence" value="ECO:0007669"/>
    <property type="project" value="InterPro"/>
</dbReference>
<feature type="compositionally biased region" description="Basic and acidic residues" evidence="2">
    <location>
        <begin position="135"/>
        <end position="144"/>
    </location>
</feature>
<keyword evidence="4" id="KW-1185">Reference proteome</keyword>
<evidence type="ECO:0000313" key="3">
    <source>
        <dbReference type="EMBL" id="TGE01967.1"/>
    </source>
</evidence>
<evidence type="ECO:0000313" key="4">
    <source>
        <dbReference type="Proteomes" id="UP000297535"/>
    </source>
</evidence>
<evidence type="ECO:0000256" key="2">
    <source>
        <dbReference type="SAM" id="MobiDB-lite"/>
    </source>
</evidence>
<organism evidence="3 4">
    <name type="scientific">Methylobacterium nonmethylotrophicum</name>
    <dbReference type="NCBI Taxonomy" id="1141884"/>
    <lineage>
        <taxon>Bacteria</taxon>
        <taxon>Pseudomonadati</taxon>
        <taxon>Pseudomonadota</taxon>
        <taxon>Alphaproteobacteria</taxon>
        <taxon>Hyphomicrobiales</taxon>
        <taxon>Methylobacteriaceae</taxon>
        <taxon>Methylobacterium</taxon>
    </lineage>
</organism>
<protein>
    <submittedName>
        <fullName evidence="3">MucR family transcriptional regulator</fullName>
    </submittedName>
</protein>
<feature type="compositionally biased region" description="Basic residues" evidence="2">
    <location>
        <begin position="159"/>
        <end position="169"/>
    </location>
</feature>